<reference evidence="2" key="1">
    <citation type="submission" date="2018-05" db="EMBL/GenBank/DDBJ databases">
        <authorList>
            <person name="Lanie J.A."/>
            <person name="Ng W.-L."/>
            <person name="Kazmierczak K.M."/>
            <person name="Andrzejewski T.M."/>
            <person name="Davidsen T.M."/>
            <person name="Wayne K.J."/>
            <person name="Tettelin H."/>
            <person name="Glass J.I."/>
            <person name="Rusch D."/>
            <person name="Podicherti R."/>
            <person name="Tsui H.-C.T."/>
            <person name="Winkler M.E."/>
        </authorList>
    </citation>
    <scope>NUCLEOTIDE SEQUENCE</scope>
</reference>
<name>A0A382DNQ1_9ZZZZ</name>
<evidence type="ECO:0000313" key="2">
    <source>
        <dbReference type="EMBL" id="SVB39672.1"/>
    </source>
</evidence>
<accession>A0A382DNQ1</accession>
<dbReference type="InterPro" id="IPR036291">
    <property type="entry name" value="NAD(P)-bd_dom_sf"/>
</dbReference>
<protein>
    <recommendedName>
        <fullName evidence="1">NAD-dependent epimerase/dehydratase domain-containing protein</fullName>
    </recommendedName>
</protein>
<proteinExistence type="predicted"/>
<dbReference type="EMBL" id="UINC01040175">
    <property type="protein sequence ID" value="SVB39672.1"/>
    <property type="molecule type" value="Genomic_DNA"/>
</dbReference>
<sequence length="240" mass="27356">MRILLTGHKGFIGSALYKRLEEKNHKIFGIDTKANSNIFTAELPEVDLVIHLAAIGGVRESLADPKKYWSVNVEGTKRIIEHYQNTRVLYAGSSSQYEPHLNPYAASKNAIEYIPHPNSVVMRFHTVYSDTPRFNMFFDKLLNGKLEYVTNHKRDFLHIEDLCDAILTIIDNPFFKGPVDIGTGQSVRIRDIAPNLPVKEITLGERLETLADISKMKQLGWSPKWTVQKFLTQQGFDVKL</sequence>
<feature type="domain" description="NAD-dependent epimerase/dehydratase" evidence="1">
    <location>
        <begin position="3"/>
        <end position="174"/>
    </location>
</feature>
<dbReference type="PANTHER" id="PTHR43245:SF13">
    <property type="entry name" value="UDP-D-APIOSE_UDP-D-XYLOSE SYNTHASE 2"/>
    <property type="match status" value="1"/>
</dbReference>
<dbReference type="InterPro" id="IPR050177">
    <property type="entry name" value="Lipid_A_modif_metabolic_enz"/>
</dbReference>
<gene>
    <name evidence="2" type="ORF">METZ01_LOCUS192526</name>
</gene>
<dbReference type="PANTHER" id="PTHR43245">
    <property type="entry name" value="BIFUNCTIONAL POLYMYXIN RESISTANCE PROTEIN ARNA"/>
    <property type="match status" value="1"/>
</dbReference>
<dbReference type="InterPro" id="IPR001509">
    <property type="entry name" value="Epimerase_deHydtase"/>
</dbReference>
<organism evidence="2">
    <name type="scientific">marine metagenome</name>
    <dbReference type="NCBI Taxonomy" id="408172"/>
    <lineage>
        <taxon>unclassified sequences</taxon>
        <taxon>metagenomes</taxon>
        <taxon>ecological metagenomes</taxon>
    </lineage>
</organism>
<dbReference type="SUPFAM" id="SSF51735">
    <property type="entry name" value="NAD(P)-binding Rossmann-fold domains"/>
    <property type="match status" value="1"/>
</dbReference>
<dbReference type="Pfam" id="PF01370">
    <property type="entry name" value="Epimerase"/>
    <property type="match status" value="1"/>
</dbReference>
<dbReference type="AlphaFoldDB" id="A0A382DNQ1"/>
<evidence type="ECO:0000259" key="1">
    <source>
        <dbReference type="Pfam" id="PF01370"/>
    </source>
</evidence>
<dbReference type="CDD" id="cd08946">
    <property type="entry name" value="SDR_e"/>
    <property type="match status" value="1"/>
</dbReference>
<dbReference type="Gene3D" id="3.40.50.720">
    <property type="entry name" value="NAD(P)-binding Rossmann-like Domain"/>
    <property type="match status" value="1"/>
</dbReference>